<name>A9GAX3_SORC5</name>
<dbReference type="InterPro" id="IPR007791">
    <property type="entry name" value="DjlA_N"/>
</dbReference>
<dbReference type="SUPFAM" id="SSF158682">
    <property type="entry name" value="TerB-like"/>
    <property type="match status" value="1"/>
</dbReference>
<dbReference type="AlphaFoldDB" id="A9GAX3"/>
<protein>
    <recommendedName>
        <fullName evidence="1">Co-chaperone DjlA N-terminal domain-containing protein</fullName>
    </recommendedName>
</protein>
<accession>A9GAX3</accession>
<evidence type="ECO:0000313" key="2">
    <source>
        <dbReference type="EMBL" id="CAN92924.1"/>
    </source>
</evidence>
<evidence type="ECO:0000313" key="3">
    <source>
        <dbReference type="Proteomes" id="UP000002139"/>
    </source>
</evidence>
<dbReference type="HOGENOM" id="CLU_120021_0_0_7"/>
<evidence type="ECO:0000259" key="1">
    <source>
        <dbReference type="Pfam" id="PF05099"/>
    </source>
</evidence>
<dbReference type="EMBL" id="AM746676">
    <property type="protein sequence ID" value="CAN92924.1"/>
    <property type="molecule type" value="Genomic_DNA"/>
</dbReference>
<gene>
    <name evidence="2" type="ordered locus">sce2766</name>
</gene>
<feature type="domain" description="Co-chaperone DjlA N-terminal" evidence="1">
    <location>
        <begin position="75"/>
        <end position="183"/>
    </location>
</feature>
<dbReference type="Proteomes" id="UP000002139">
    <property type="component" value="Chromosome"/>
</dbReference>
<organism evidence="2 3">
    <name type="scientific">Sorangium cellulosum (strain So ce56)</name>
    <name type="common">Polyangium cellulosum (strain So ce56)</name>
    <dbReference type="NCBI Taxonomy" id="448385"/>
    <lineage>
        <taxon>Bacteria</taxon>
        <taxon>Pseudomonadati</taxon>
        <taxon>Myxococcota</taxon>
        <taxon>Polyangia</taxon>
        <taxon>Polyangiales</taxon>
        <taxon>Polyangiaceae</taxon>
        <taxon>Sorangium</taxon>
    </lineage>
</organism>
<dbReference type="Gene3D" id="1.10.3680.10">
    <property type="entry name" value="TerB-like"/>
    <property type="match status" value="1"/>
</dbReference>
<dbReference type="KEGG" id="scl:sce2766"/>
<dbReference type="eggNOG" id="COG3793">
    <property type="taxonomic scope" value="Bacteria"/>
</dbReference>
<reference evidence="2 3" key="1">
    <citation type="journal article" date="2007" name="Nat. Biotechnol.">
        <title>Complete genome sequence of the myxobacterium Sorangium cellulosum.</title>
        <authorList>
            <person name="Schneiker S."/>
            <person name="Perlova O."/>
            <person name="Kaiser O."/>
            <person name="Gerth K."/>
            <person name="Alici A."/>
            <person name="Altmeyer M.O."/>
            <person name="Bartels D."/>
            <person name="Bekel T."/>
            <person name="Beyer S."/>
            <person name="Bode E."/>
            <person name="Bode H.B."/>
            <person name="Bolten C.J."/>
            <person name="Choudhuri J.V."/>
            <person name="Doss S."/>
            <person name="Elnakady Y.A."/>
            <person name="Frank B."/>
            <person name="Gaigalat L."/>
            <person name="Goesmann A."/>
            <person name="Groeger C."/>
            <person name="Gross F."/>
            <person name="Jelsbak L."/>
            <person name="Jelsbak L."/>
            <person name="Kalinowski J."/>
            <person name="Kegler C."/>
            <person name="Knauber T."/>
            <person name="Konietzny S."/>
            <person name="Kopp M."/>
            <person name="Krause L."/>
            <person name="Krug D."/>
            <person name="Linke B."/>
            <person name="Mahmud T."/>
            <person name="Martinez-Arias R."/>
            <person name="McHardy A.C."/>
            <person name="Merai M."/>
            <person name="Meyer F."/>
            <person name="Mormann S."/>
            <person name="Munoz-Dorado J."/>
            <person name="Perez J."/>
            <person name="Pradella S."/>
            <person name="Rachid S."/>
            <person name="Raddatz G."/>
            <person name="Rosenau F."/>
            <person name="Rueckert C."/>
            <person name="Sasse F."/>
            <person name="Scharfe M."/>
            <person name="Schuster S.C."/>
            <person name="Suen G."/>
            <person name="Treuner-Lange A."/>
            <person name="Velicer G.J."/>
            <person name="Vorholter F.-J."/>
            <person name="Weissman K.J."/>
            <person name="Welch R.D."/>
            <person name="Wenzel S.C."/>
            <person name="Whitworth D.E."/>
            <person name="Wilhelm S."/>
            <person name="Wittmann C."/>
            <person name="Bloecker H."/>
            <person name="Puehler A."/>
            <person name="Mueller R."/>
        </authorList>
    </citation>
    <scope>NUCLEOTIDE SEQUENCE [LARGE SCALE GENOMIC DNA]</scope>
    <source>
        <strain evidence="3">So ce56</strain>
    </source>
</reference>
<dbReference type="CDD" id="cd07176">
    <property type="entry name" value="terB"/>
    <property type="match status" value="1"/>
</dbReference>
<dbReference type="STRING" id="448385.sce2766"/>
<sequence>MVGRVEHRPASRSTRTFAARCRRPLPRAVASRRAPLLSGLRGAVSSAAVIRYPEDLMMEETQLSFRHLEISRLEAMVEIMFLAAYADGSINEAERAELARHVAAMSEGRVGADVVDSLISIIERSVRDEGRSGRFAALRVRLPDVRMREAAIELAVRLVAADGVIHESEHALLVEAARALEVPIAFKGRVVPGSAR</sequence>
<keyword evidence="3" id="KW-1185">Reference proteome</keyword>
<proteinExistence type="predicted"/>
<dbReference type="BioCyc" id="SCEL448385:SCE_RS14180-MONOMER"/>
<dbReference type="InterPro" id="IPR029024">
    <property type="entry name" value="TerB-like"/>
</dbReference>
<dbReference type="Pfam" id="PF05099">
    <property type="entry name" value="TerB"/>
    <property type="match status" value="1"/>
</dbReference>